<dbReference type="InterPro" id="IPR058163">
    <property type="entry name" value="LysR-type_TF_proteobact-type"/>
</dbReference>
<dbReference type="EMBL" id="UINC01057326">
    <property type="protein sequence ID" value="SVB78342.1"/>
    <property type="molecule type" value="Genomic_DNA"/>
</dbReference>
<evidence type="ECO:0000256" key="1">
    <source>
        <dbReference type="ARBA" id="ARBA00009437"/>
    </source>
</evidence>
<organism evidence="6">
    <name type="scientific">marine metagenome</name>
    <dbReference type="NCBI Taxonomy" id="408172"/>
    <lineage>
        <taxon>unclassified sequences</taxon>
        <taxon>metagenomes</taxon>
        <taxon>ecological metagenomes</taxon>
    </lineage>
</organism>
<dbReference type="Pfam" id="PF03466">
    <property type="entry name" value="LysR_substrate"/>
    <property type="match status" value="1"/>
</dbReference>
<evidence type="ECO:0000256" key="4">
    <source>
        <dbReference type="ARBA" id="ARBA00023163"/>
    </source>
</evidence>
<dbReference type="PANTHER" id="PTHR30537">
    <property type="entry name" value="HTH-TYPE TRANSCRIPTIONAL REGULATOR"/>
    <property type="match status" value="1"/>
</dbReference>
<evidence type="ECO:0000256" key="3">
    <source>
        <dbReference type="ARBA" id="ARBA00023125"/>
    </source>
</evidence>
<keyword evidence="3" id="KW-0238">DNA-binding</keyword>
<dbReference type="AlphaFoldDB" id="A0A382GTZ6"/>
<dbReference type="GO" id="GO:0006351">
    <property type="term" value="P:DNA-templated transcription"/>
    <property type="evidence" value="ECO:0007669"/>
    <property type="project" value="TreeGrafter"/>
</dbReference>
<reference evidence="6" key="1">
    <citation type="submission" date="2018-05" db="EMBL/GenBank/DDBJ databases">
        <authorList>
            <person name="Lanie J.A."/>
            <person name="Ng W.-L."/>
            <person name="Kazmierczak K.M."/>
            <person name="Andrzejewski T.M."/>
            <person name="Davidsen T.M."/>
            <person name="Wayne K.J."/>
            <person name="Tettelin H."/>
            <person name="Glass J.I."/>
            <person name="Rusch D."/>
            <person name="Podicherti R."/>
            <person name="Tsui H.-C.T."/>
            <person name="Winkler M.E."/>
        </authorList>
    </citation>
    <scope>NUCLEOTIDE SEQUENCE</scope>
</reference>
<dbReference type="InterPro" id="IPR005119">
    <property type="entry name" value="LysR_subst-bd"/>
</dbReference>
<name>A0A382GTZ6_9ZZZZ</name>
<dbReference type="PANTHER" id="PTHR30537:SF74">
    <property type="entry name" value="HTH-TYPE TRANSCRIPTIONAL REGULATOR TRPI"/>
    <property type="match status" value="1"/>
</dbReference>
<dbReference type="InterPro" id="IPR036390">
    <property type="entry name" value="WH_DNA-bd_sf"/>
</dbReference>
<dbReference type="SUPFAM" id="SSF53850">
    <property type="entry name" value="Periplasmic binding protein-like II"/>
    <property type="match status" value="1"/>
</dbReference>
<keyword evidence="4" id="KW-0804">Transcription</keyword>
<evidence type="ECO:0000256" key="2">
    <source>
        <dbReference type="ARBA" id="ARBA00023015"/>
    </source>
</evidence>
<dbReference type="SUPFAM" id="SSF46785">
    <property type="entry name" value="Winged helix' DNA-binding domain"/>
    <property type="match status" value="1"/>
</dbReference>
<dbReference type="Gene3D" id="1.10.10.10">
    <property type="entry name" value="Winged helix-like DNA-binding domain superfamily/Winged helix DNA-binding domain"/>
    <property type="match status" value="1"/>
</dbReference>
<dbReference type="FunFam" id="1.10.10.10:FF:000001">
    <property type="entry name" value="LysR family transcriptional regulator"/>
    <property type="match status" value="1"/>
</dbReference>
<dbReference type="GO" id="GO:0003700">
    <property type="term" value="F:DNA-binding transcription factor activity"/>
    <property type="evidence" value="ECO:0007669"/>
    <property type="project" value="InterPro"/>
</dbReference>
<gene>
    <name evidence="6" type="ORF">METZ01_LOCUS231196</name>
</gene>
<proteinExistence type="inferred from homology"/>
<dbReference type="CDD" id="cd08432">
    <property type="entry name" value="PBP2_GcdR_TrpI_HvrB_AmpR_like"/>
    <property type="match status" value="1"/>
</dbReference>
<dbReference type="Pfam" id="PF00126">
    <property type="entry name" value="HTH_1"/>
    <property type="match status" value="1"/>
</dbReference>
<dbReference type="InterPro" id="IPR036388">
    <property type="entry name" value="WH-like_DNA-bd_sf"/>
</dbReference>
<dbReference type="Gene3D" id="3.40.190.10">
    <property type="entry name" value="Periplasmic binding protein-like II"/>
    <property type="match status" value="2"/>
</dbReference>
<accession>A0A382GTZ6</accession>
<dbReference type="GO" id="GO:0043565">
    <property type="term" value="F:sequence-specific DNA binding"/>
    <property type="evidence" value="ECO:0007669"/>
    <property type="project" value="TreeGrafter"/>
</dbReference>
<feature type="domain" description="HTH lysR-type" evidence="5">
    <location>
        <begin position="13"/>
        <end position="70"/>
    </location>
</feature>
<dbReference type="PROSITE" id="PS50931">
    <property type="entry name" value="HTH_LYSR"/>
    <property type="match status" value="1"/>
</dbReference>
<dbReference type="PRINTS" id="PR00039">
    <property type="entry name" value="HTHLYSR"/>
</dbReference>
<comment type="similarity">
    <text evidence="1">Belongs to the LysR transcriptional regulatory family.</text>
</comment>
<sequence>MKEIDTPATSDLPSIQGLTTFAIVARHHSFSSAADELEVGQSAISHAIRQLERWFGCALFERDHRGISLTEAGRILADGVGAGLTRVHQAVRDVQHLHDGATEVVTISVSTATASGWLMPLLARFKAAHSEIDVRCVTTDSDRNFDTGTVDLFIPVGRARWPGCQRWALMDETVYPVCNPEYADSIGKRPWSLAVLMGAELLTLQERHRSRMRWSEWFRAVGIGVPEGMGEEITNDYTVLLHAAMEGQGVGLGWHHLVDDMVVRGMLVRPVLESVTTDEPMWLNAPAGRTLTSATEALRDWLVAHA</sequence>
<protein>
    <recommendedName>
        <fullName evidence="5">HTH lysR-type domain-containing protein</fullName>
    </recommendedName>
</protein>
<evidence type="ECO:0000313" key="6">
    <source>
        <dbReference type="EMBL" id="SVB78342.1"/>
    </source>
</evidence>
<keyword evidence="2" id="KW-0805">Transcription regulation</keyword>
<dbReference type="InterPro" id="IPR000847">
    <property type="entry name" value="LysR_HTH_N"/>
</dbReference>
<evidence type="ECO:0000259" key="5">
    <source>
        <dbReference type="PROSITE" id="PS50931"/>
    </source>
</evidence>